<dbReference type="Proteomes" id="UP001500133">
    <property type="component" value="Unassembled WGS sequence"/>
</dbReference>
<comment type="caution">
    <text evidence="1">The sequence shown here is derived from an EMBL/GenBank/DDBJ whole genome shotgun (WGS) entry which is preliminary data.</text>
</comment>
<protein>
    <recommendedName>
        <fullName evidence="3">Motility protein</fullName>
    </recommendedName>
</protein>
<proteinExistence type="predicted"/>
<dbReference type="InterPro" id="IPR025906">
    <property type="entry name" value="YjfB_motility"/>
</dbReference>
<organism evidence="1 2">
    <name type="scientific">Halomonas cibimaris</name>
    <dbReference type="NCBI Taxonomy" id="657012"/>
    <lineage>
        <taxon>Bacteria</taxon>
        <taxon>Pseudomonadati</taxon>
        <taxon>Pseudomonadota</taxon>
        <taxon>Gammaproteobacteria</taxon>
        <taxon>Oceanospirillales</taxon>
        <taxon>Halomonadaceae</taxon>
        <taxon>Halomonas</taxon>
    </lineage>
</organism>
<evidence type="ECO:0008006" key="3">
    <source>
        <dbReference type="Google" id="ProtNLM"/>
    </source>
</evidence>
<evidence type="ECO:0000313" key="1">
    <source>
        <dbReference type="EMBL" id="GAA3899494.1"/>
    </source>
</evidence>
<sequence length="69" mass="7351">MDASVSNMVSQSLYLNQAQTAQQAQMHIFKEALDSQQQQVTALLESASTGGQMDLAAEGTLGTQVNTYA</sequence>
<dbReference type="EMBL" id="BAAAZT010000028">
    <property type="protein sequence ID" value="GAA3899494.1"/>
    <property type="molecule type" value="Genomic_DNA"/>
</dbReference>
<evidence type="ECO:0000313" key="2">
    <source>
        <dbReference type="Proteomes" id="UP001500133"/>
    </source>
</evidence>
<accession>A0ABP7LCY7</accession>
<dbReference type="RefSeq" id="WP_344702473.1">
    <property type="nucleotide sequence ID" value="NZ_BAAAZT010000028.1"/>
</dbReference>
<keyword evidence="2" id="KW-1185">Reference proteome</keyword>
<name>A0ABP7LCY7_9GAMM</name>
<dbReference type="Pfam" id="PF14070">
    <property type="entry name" value="YjfB_motility"/>
    <property type="match status" value="1"/>
</dbReference>
<gene>
    <name evidence="1" type="ORF">GCM10022228_07510</name>
</gene>
<reference evidence="2" key="1">
    <citation type="journal article" date="2019" name="Int. J. Syst. Evol. Microbiol.">
        <title>The Global Catalogue of Microorganisms (GCM) 10K type strain sequencing project: providing services to taxonomists for standard genome sequencing and annotation.</title>
        <authorList>
            <consortium name="The Broad Institute Genomics Platform"/>
            <consortium name="The Broad Institute Genome Sequencing Center for Infectious Disease"/>
            <person name="Wu L."/>
            <person name="Ma J."/>
        </authorList>
    </citation>
    <scope>NUCLEOTIDE SEQUENCE [LARGE SCALE GENOMIC DNA]</scope>
    <source>
        <strain evidence="2">JCM 16914</strain>
    </source>
</reference>